<feature type="region of interest" description="Disordered" evidence="1">
    <location>
        <begin position="95"/>
        <end position="138"/>
    </location>
</feature>
<evidence type="ECO:0000313" key="3">
    <source>
        <dbReference type="Proteomes" id="UP000269721"/>
    </source>
</evidence>
<dbReference type="AlphaFoldDB" id="A0A4P9W9M4"/>
<name>A0A4P9W9M4_9FUNG</name>
<organism evidence="2 3">
    <name type="scientific">Blyttiomyces helicus</name>
    <dbReference type="NCBI Taxonomy" id="388810"/>
    <lineage>
        <taxon>Eukaryota</taxon>
        <taxon>Fungi</taxon>
        <taxon>Fungi incertae sedis</taxon>
        <taxon>Chytridiomycota</taxon>
        <taxon>Chytridiomycota incertae sedis</taxon>
        <taxon>Chytridiomycetes</taxon>
        <taxon>Chytridiomycetes incertae sedis</taxon>
        <taxon>Blyttiomyces</taxon>
    </lineage>
</organism>
<reference evidence="3" key="1">
    <citation type="journal article" date="2018" name="Nat. Microbiol.">
        <title>Leveraging single-cell genomics to expand the fungal tree of life.</title>
        <authorList>
            <person name="Ahrendt S.R."/>
            <person name="Quandt C.A."/>
            <person name="Ciobanu D."/>
            <person name="Clum A."/>
            <person name="Salamov A."/>
            <person name="Andreopoulos B."/>
            <person name="Cheng J.F."/>
            <person name="Woyke T."/>
            <person name="Pelin A."/>
            <person name="Henrissat B."/>
            <person name="Reynolds N.K."/>
            <person name="Benny G.L."/>
            <person name="Smith M.E."/>
            <person name="James T.Y."/>
            <person name="Grigoriev I.V."/>
        </authorList>
    </citation>
    <scope>NUCLEOTIDE SEQUENCE [LARGE SCALE GENOMIC DNA]</scope>
</reference>
<keyword evidence="3" id="KW-1185">Reference proteome</keyword>
<feature type="region of interest" description="Disordered" evidence="1">
    <location>
        <begin position="1"/>
        <end position="26"/>
    </location>
</feature>
<proteinExistence type="predicted"/>
<accession>A0A4P9W9M4</accession>
<dbReference type="Proteomes" id="UP000269721">
    <property type="component" value="Unassembled WGS sequence"/>
</dbReference>
<protein>
    <submittedName>
        <fullName evidence="2">Uncharacterized protein</fullName>
    </submittedName>
</protein>
<sequence length="374" mass="40318">MRVVGADAKDPSNPPPSLHKTKFSPTAKTTTNLRANPLHLSPVLKIWPNPSSLAQQATAPASSHQGAERPRKITTSPLNARFLQMNADCDAEADFTGDIQTTPDKSTIRTKRPASAPTLSPRPCSAPLPKRTTPTSSAPRLRAFNGWLQIRSQSSSRTGKMTYHPAPVETGENMPAPCQSDDSAPVEALRADLRALTLQGNHPEAHDADLVRAQATCAQSLATPPVSDLFPQAQPCEPKPRLLRVLCDPPGLECLPNFRHILFLHRAGAREDRDIKFKDRWGCGWRRVCSYGARDVSALDFGGAHLVRDVREARVWELLLVAAFGVGAGARDQASLLSAVWLVEGSAGPVHRLIREDGGAASALPHGGERVPAC</sequence>
<dbReference type="EMBL" id="KZ997817">
    <property type="protein sequence ID" value="RKO86916.1"/>
    <property type="molecule type" value="Genomic_DNA"/>
</dbReference>
<evidence type="ECO:0000256" key="1">
    <source>
        <dbReference type="SAM" id="MobiDB-lite"/>
    </source>
</evidence>
<gene>
    <name evidence="2" type="ORF">BDK51DRAFT_38268</name>
</gene>
<evidence type="ECO:0000313" key="2">
    <source>
        <dbReference type="EMBL" id="RKO86916.1"/>
    </source>
</evidence>